<dbReference type="RefSeq" id="WP_199567195.1">
    <property type="nucleotide sequence ID" value="NZ_JAENBP010000001.1"/>
</dbReference>
<name>A0A934P946_9STRE</name>
<evidence type="ECO:0000313" key="2">
    <source>
        <dbReference type="Proteomes" id="UP000644875"/>
    </source>
</evidence>
<dbReference type="InterPro" id="IPR003772">
    <property type="entry name" value="YceD"/>
</dbReference>
<dbReference type="AlphaFoldDB" id="A0A934P946"/>
<dbReference type="EMBL" id="JAENBP010000001">
    <property type="protein sequence ID" value="MBJ8349270.1"/>
    <property type="molecule type" value="Genomic_DNA"/>
</dbReference>
<accession>A0A934P946</accession>
<proteinExistence type="predicted"/>
<evidence type="ECO:0000313" key="1">
    <source>
        <dbReference type="EMBL" id="MBJ8349270.1"/>
    </source>
</evidence>
<dbReference type="Proteomes" id="UP000644875">
    <property type="component" value="Unassembled WGS sequence"/>
</dbReference>
<reference evidence="1 2" key="1">
    <citation type="journal article" date="2021" name="Int. J. Syst. Evol. Microbiol.">
        <title>Streptococcus vicugnae sp. nov., isolated from faeces of alpacas (Vicugna pacos) and cattle (Bos taurus), Streptococcus zalophi sp. nov., and Streptococcus pacificus sp. nov., isolated from respiratory tract of California sea lions (Zalophus californianus).</title>
        <authorList>
            <person name="Volokhov D.V."/>
            <person name="Zagorodnyaya T.A."/>
            <person name="Shen Z."/>
            <person name="Blom J."/>
            <person name="Furtak V.A."/>
            <person name="Eisenberg T."/>
            <person name="Fan P."/>
            <person name="Jeong K.C."/>
            <person name="Gao Y."/>
            <person name="Zhang S."/>
            <person name="Amselle M."/>
        </authorList>
    </citation>
    <scope>NUCLEOTIDE SEQUENCE [LARGE SCALE GENOMIC DNA]</scope>
    <source>
        <strain evidence="2">CSL7508-lung</strain>
    </source>
</reference>
<protein>
    <submittedName>
        <fullName evidence="1">DUF177 domain-containing protein</fullName>
    </submittedName>
</protein>
<keyword evidence="2" id="KW-1185">Reference proteome</keyword>
<organism evidence="1 2">
    <name type="scientific">Streptococcus zalophi</name>
    <dbReference type="NCBI Taxonomy" id="640031"/>
    <lineage>
        <taxon>Bacteria</taxon>
        <taxon>Bacillati</taxon>
        <taxon>Bacillota</taxon>
        <taxon>Bacilli</taxon>
        <taxon>Lactobacillales</taxon>
        <taxon>Streptococcaceae</taxon>
        <taxon>Streptococcus</taxon>
    </lineage>
</organism>
<sequence length="178" mass="20478">MFRTIEIKKNSGPISFDKNLDIKDLLLQREDSIIDIKNVRAKGQISYENHLFLLTYDLDYQIILPSSRSMVPVELTEHLLVTEVFSEEANQSFSEENSQDELILPLETDTINLEESVVDNILLNIPLKVLTKKEEETDDLPSGESWSVLTEEQYQALKTQKKKENNPFTALEGLFDDD</sequence>
<dbReference type="Pfam" id="PF02620">
    <property type="entry name" value="YceD"/>
    <property type="match status" value="1"/>
</dbReference>
<comment type="caution">
    <text evidence="1">The sequence shown here is derived from an EMBL/GenBank/DDBJ whole genome shotgun (WGS) entry which is preliminary data.</text>
</comment>
<gene>
    <name evidence="1" type="ORF">JHK64_01325</name>
</gene>